<accession>A0ABT3QRY6</accession>
<dbReference type="Pfam" id="PF10065">
    <property type="entry name" value="DUF2303"/>
    <property type="match status" value="1"/>
</dbReference>
<dbReference type="RefSeq" id="WP_265986080.1">
    <property type="nucleotide sequence ID" value="NZ_JAPHAV010000010.1"/>
</dbReference>
<keyword evidence="2" id="KW-1185">Reference proteome</keyword>
<comment type="caution">
    <text evidence="1">The sequence shown here is derived from an EMBL/GenBank/DDBJ whole genome shotgun (WGS) entry which is preliminary data.</text>
</comment>
<proteinExistence type="predicted"/>
<organism evidence="1 2">
    <name type="scientific">Ochrobactrum chromiisoli</name>
    <dbReference type="NCBI Taxonomy" id="2993941"/>
    <lineage>
        <taxon>Bacteria</taxon>
        <taxon>Pseudomonadati</taxon>
        <taxon>Pseudomonadota</taxon>
        <taxon>Alphaproteobacteria</taxon>
        <taxon>Hyphomicrobiales</taxon>
        <taxon>Brucellaceae</taxon>
        <taxon>Brucella/Ochrobactrum group</taxon>
        <taxon>Ochrobactrum</taxon>
    </lineage>
</organism>
<protein>
    <submittedName>
        <fullName evidence="1">DUF2303 family protein</fullName>
    </submittedName>
</protein>
<evidence type="ECO:0000313" key="2">
    <source>
        <dbReference type="Proteomes" id="UP001301216"/>
    </source>
</evidence>
<gene>
    <name evidence="1" type="ORF">OPR82_16560</name>
</gene>
<sequence>MSETPIATNAVHNLAIDITAAAELGAQASGAELVTIETTESMIGLPKEVPALLTRGSTPSISGVDHILEKYRVFPSRKRGVAQVQTLDALIDLTNRHKTEDSAIFANLDWTKPSLTSIIDYHRNLSGGDADNCQHRIHYEFPLSDDWKLWVKNDGEVMSQQDFAIFLEDRIPDLASPTEGEIATIERDFNTTVALPSQLVNLSRKMQVNVSSQVKTETKLQSGEGQIQWEETHTGADGQPVKVPGIFILSIAPFFMGEKVRIPVRLRYRMSNQKVVWFYNIYRPDLVITQQVEADLLTLTKQTELPSFAGKPEIS</sequence>
<reference evidence="1 2" key="1">
    <citation type="submission" date="2022-11" db="EMBL/GenBank/DDBJ databases">
        <title>Brucella sp. YY2X, whole genome shotgun sequencing project.</title>
        <authorList>
            <person name="Yang Y."/>
        </authorList>
    </citation>
    <scope>NUCLEOTIDE SEQUENCE [LARGE SCALE GENOMIC DNA]</scope>
    <source>
        <strain evidence="1 2">YY2X</strain>
    </source>
</reference>
<dbReference type="Proteomes" id="UP001301216">
    <property type="component" value="Unassembled WGS sequence"/>
</dbReference>
<name>A0ABT3QRY6_9HYPH</name>
<dbReference type="InterPro" id="IPR019276">
    <property type="entry name" value="DUF2303"/>
</dbReference>
<evidence type="ECO:0000313" key="1">
    <source>
        <dbReference type="EMBL" id="MCX2698354.1"/>
    </source>
</evidence>
<dbReference type="EMBL" id="JAPHAV010000010">
    <property type="protein sequence ID" value="MCX2698354.1"/>
    <property type="molecule type" value="Genomic_DNA"/>
</dbReference>